<evidence type="ECO:0000313" key="2">
    <source>
        <dbReference type="EMBL" id="VVU94695.1"/>
    </source>
</evidence>
<keyword evidence="1" id="KW-1133">Transmembrane helix</keyword>
<accession>A0A5E8CL90</accession>
<evidence type="ECO:0000256" key="1">
    <source>
        <dbReference type="SAM" id="Phobius"/>
    </source>
</evidence>
<protein>
    <recommendedName>
        <fullName evidence="3">WLM domain-containing protein</fullName>
    </recommendedName>
</protein>
<feature type="transmembrane region" description="Helical" evidence="1">
    <location>
        <begin position="6"/>
        <end position="21"/>
    </location>
</feature>
<organism evidence="2">
    <name type="scientific">seawater metagenome</name>
    <dbReference type="NCBI Taxonomy" id="1561972"/>
    <lineage>
        <taxon>unclassified sequences</taxon>
        <taxon>metagenomes</taxon>
        <taxon>ecological metagenomes</taxon>
    </lineage>
</organism>
<keyword evidence="1" id="KW-0812">Transmembrane</keyword>
<keyword evidence="1" id="KW-0472">Membrane</keyword>
<evidence type="ECO:0008006" key="3">
    <source>
        <dbReference type="Google" id="ProtNLM"/>
    </source>
</evidence>
<dbReference type="AlphaFoldDB" id="A0A5E8CL90"/>
<name>A0A5E8CL90_9ZZZZ</name>
<proteinExistence type="predicted"/>
<sequence length="193" mass="22836">MKESILLIVLIFVTFVFFFLNKNEVIYMKSEYDNQEYLVRNGDNKREAANLLSQLTDRLFKLKDFLEYNISKYPKYKNHIQRLCKNLDKNRTKIYETEINSDQTSYSVNKGEELVFCLRSKQTKEMHPINLLMYVGIHEISHVACPEIGHTPLFKDIFSFFTQIAIQINIYNYHDYATDPVEYCGMILNSSII</sequence>
<dbReference type="EMBL" id="CABVLZ010000002">
    <property type="protein sequence ID" value="VVU94695.1"/>
    <property type="molecule type" value="Genomic_DNA"/>
</dbReference>
<gene>
    <name evidence="2" type="ORF">CPAV1605_420</name>
</gene>
<reference evidence="2" key="1">
    <citation type="submission" date="2019-09" db="EMBL/GenBank/DDBJ databases">
        <authorList>
            <person name="Needham M D."/>
        </authorList>
    </citation>
    <scope>NUCLEOTIDE SEQUENCE</scope>
</reference>